<feature type="compositionally biased region" description="Polar residues" evidence="3">
    <location>
        <begin position="51"/>
        <end position="63"/>
    </location>
</feature>
<keyword evidence="1" id="KW-0547">Nucleotide-binding</keyword>
<dbReference type="InterPro" id="IPR027417">
    <property type="entry name" value="P-loop_NTPase"/>
</dbReference>
<name>A0A2U1LYD2_ARTAN</name>
<dbReference type="GO" id="GO:0005524">
    <property type="term" value="F:ATP binding"/>
    <property type="evidence" value="ECO:0007669"/>
    <property type="project" value="UniProtKB-KW"/>
</dbReference>
<dbReference type="GO" id="GO:0007005">
    <property type="term" value="P:mitochondrion organization"/>
    <property type="evidence" value="ECO:0007669"/>
    <property type="project" value="TreeGrafter"/>
</dbReference>
<dbReference type="GO" id="GO:0008270">
    <property type="term" value="F:zinc ion binding"/>
    <property type="evidence" value="ECO:0007669"/>
    <property type="project" value="TreeGrafter"/>
</dbReference>
<protein>
    <submittedName>
        <fullName evidence="5">AAA+ ATPase domain-containing protein</fullName>
    </submittedName>
</protein>
<dbReference type="AlphaFoldDB" id="A0A2U1LYD2"/>
<evidence type="ECO:0000259" key="4">
    <source>
        <dbReference type="SMART" id="SM00382"/>
    </source>
</evidence>
<dbReference type="Proteomes" id="UP000245207">
    <property type="component" value="Unassembled WGS sequence"/>
</dbReference>
<proteinExistence type="predicted"/>
<evidence type="ECO:0000256" key="3">
    <source>
        <dbReference type="SAM" id="MobiDB-lite"/>
    </source>
</evidence>
<dbReference type="GO" id="GO:0005739">
    <property type="term" value="C:mitochondrion"/>
    <property type="evidence" value="ECO:0007669"/>
    <property type="project" value="TreeGrafter"/>
</dbReference>
<sequence>MSVRFSSLSGFRVPFVGTGPGRGSGVRPDAHPYLKIFFPNSILHFNKPSKTKTNSSTFENKIPNTLEPKLEKTPAGNEAGQGKEGKEGENDGKPEVEDSKGGFDPEALERGAKALREINSSPYSKQVFEVMRKQEQARLTELAAEKANQEAIQAHLDIERQRKLAEEQRNLVQQQSQAKAQMLRYEDELARKRMQTDHEGQRQHNAELARMQEESLIRKEQARRKTEEQIQAQQRQTEKERAELERETIRVKAMAEAEGRAHEAKLTEEHNRRMLLERVNGEKEKWLAAINTTFGHIEGGVRMLLTDRSKLVMTVGGVTALAAGVYTTRSVAIYNIENDISISVTLYDCYNLDSYTPRCHFREGARVMWGYVNRILGQPSLIRESSMPKFPWSGIVTRGTQKIRNFTSAAGKSATETNNKHKFGNIVLHPSLQKRIEHLARATSNTKSHQAPFRNMLFYGPPGTGKTLVAREIARKSGLDYAMMTGGDVAPLGAQAVTKIHDIFDWSKKSKRGLLLFIDEADAFLCERNSTYMSEAQRSALNALLFRTGDQSRDVVLVLATNRPGDLDSAVTDRIDDVIEFPLPQKDERFKLMKLYLQKYLYDEGDDGKESKWHSLFNKKTQKIVVKDLSDNVIEEAAKKTEGFSGRELAKLIASVQAAVYGRPDCALDSQLFMEIVDYKVGEHKQRIELALAGSQPAKAK</sequence>
<feature type="compositionally biased region" description="Basic and acidic residues" evidence="3">
    <location>
        <begin position="236"/>
        <end position="245"/>
    </location>
</feature>
<dbReference type="OrthoDB" id="199596at2759"/>
<comment type="caution">
    <text evidence="5">The sequence shown here is derived from an EMBL/GenBank/DDBJ whole genome shotgun (WGS) entry which is preliminary data.</text>
</comment>
<dbReference type="STRING" id="35608.A0A2U1LYD2"/>
<dbReference type="EMBL" id="PKPP01007222">
    <property type="protein sequence ID" value="PWA54022.1"/>
    <property type="molecule type" value="Genomic_DNA"/>
</dbReference>
<organism evidence="5 6">
    <name type="scientific">Artemisia annua</name>
    <name type="common">Sweet wormwood</name>
    <dbReference type="NCBI Taxonomy" id="35608"/>
    <lineage>
        <taxon>Eukaryota</taxon>
        <taxon>Viridiplantae</taxon>
        <taxon>Streptophyta</taxon>
        <taxon>Embryophyta</taxon>
        <taxon>Tracheophyta</taxon>
        <taxon>Spermatophyta</taxon>
        <taxon>Magnoliopsida</taxon>
        <taxon>eudicotyledons</taxon>
        <taxon>Gunneridae</taxon>
        <taxon>Pentapetalae</taxon>
        <taxon>asterids</taxon>
        <taxon>campanulids</taxon>
        <taxon>Asterales</taxon>
        <taxon>Asteraceae</taxon>
        <taxon>Asteroideae</taxon>
        <taxon>Anthemideae</taxon>
        <taxon>Artemisiinae</taxon>
        <taxon>Artemisia</taxon>
    </lineage>
</organism>
<dbReference type="Pfam" id="PF00004">
    <property type="entry name" value="AAA"/>
    <property type="match status" value="1"/>
</dbReference>
<feature type="domain" description="AAA+ ATPase" evidence="4">
    <location>
        <begin position="452"/>
        <end position="585"/>
    </location>
</feature>
<evidence type="ECO:0000313" key="6">
    <source>
        <dbReference type="Proteomes" id="UP000245207"/>
    </source>
</evidence>
<dbReference type="InterPro" id="IPR003593">
    <property type="entry name" value="AAA+_ATPase"/>
</dbReference>
<evidence type="ECO:0000256" key="1">
    <source>
        <dbReference type="ARBA" id="ARBA00022741"/>
    </source>
</evidence>
<dbReference type="SUPFAM" id="SSF52540">
    <property type="entry name" value="P-loop containing nucleoside triphosphate hydrolases"/>
    <property type="match status" value="1"/>
</dbReference>
<dbReference type="PROSITE" id="PS00674">
    <property type="entry name" value="AAA"/>
    <property type="match status" value="1"/>
</dbReference>
<feature type="region of interest" description="Disordered" evidence="3">
    <location>
        <begin position="45"/>
        <end position="105"/>
    </location>
</feature>
<keyword evidence="2" id="KW-0067">ATP-binding</keyword>
<dbReference type="FunFam" id="3.40.50.300:FF:000595">
    <property type="entry name" value="ATPase family AAA domain-containing protein 3"/>
    <property type="match status" value="1"/>
</dbReference>
<dbReference type="Gene3D" id="3.40.50.300">
    <property type="entry name" value="P-loop containing nucleotide triphosphate hydrolases"/>
    <property type="match status" value="1"/>
</dbReference>
<evidence type="ECO:0000313" key="5">
    <source>
        <dbReference type="EMBL" id="PWA54022.1"/>
    </source>
</evidence>
<dbReference type="SMART" id="SM00382">
    <property type="entry name" value="AAA"/>
    <property type="match status" value="1"/>
</dbReference>
<keyword evidence="6" id="KW-1185">Reference proteome</keyword>
<feature type="compositionally biased region" description="Basic and acidic residues" evidence="3">
    <location>
        <begin position="81"/>
        <end position="105"/>
    </location>
</feature>
<dbReference type="Pfam" id="PF12037">
    <property type="entry name" value="ATAD3_N"/>
    <property type="match status" value="1"/>
</dbReference>
<dbReference type="PANTHER" id="PTHR23075">
    <property type="entry name" value="PUTATIVE ATP-ASE"/>
    <property type="match status" value="1"/>
</dbReference>
<feature type="compositionally biased region" description="Basic and acidic residues" evidence="3">
    <location>
        <begin position="219"/>
        <end position="228"/>
    </location>
</feature>
<dbReference type="InterPro" id="IPR003960">
    <property type="entry name" value="ATPase_AAA_CS"/>
</dbReference>
<dbReference type="InterPro" id="IPR003959">
    <property type="entry name" value="ATPase_AAA_core"/>
</dbReference>
<gene>
    <name evidence="5" type="ORF">CTI12_AA439490</name>
</gene>
<dbReference type="GO" id="GO:0016887">
    <property type="term" value="F:ATP hydrolysis activity"/>
    <property type="evidence" value="ECO:0007669"/>
    <property type="project" value="InterPro"/>
</dbReference>
<dbReference type="PANTHER" id="PTHR23075:SF13">
    <property type="entry name" value="AAA-TYPE ATPASE FAMILY PROTEIN"/>
    <property type="match status" value="1"/>
</dbReference>
<feature type="region of interest" description="Disordered" evidence="3">
    <location>
        <begin position="219"/>
        <end position="245"/>
    </location>
</feature>
<accession>A0A2U1LYD2</accession>
<reference evidence="5 6" key="1">
    <citation type="journal article" date="2018" name="Mol. Plant">
        <title>The genome of Artemisia annua provides insight into the evolution of Asteraceae family and artemisinin biosynthesis.</title>
        <authorList>
            <person name="Shen Q."/>
            <person name="Zhang L."/>
            <person name="Liao Z."/>
            <person name="Wang S."/>
            <person name="Yan T."/>
            <person name="Shi P."/>
            <person name="Liu M."/>
            <person name="Fu X."/>
            <person name="Pan Q."/>
            <person name="Wang Y."/>
            <person name="Lv Z."/>
            <person name="Lu X."/>
            <person name="Zhang F."/>
            <person name="Jiang W."/>
            <person name="Ma Y."/>
            <person name="Chen M."/>
            <person name="Hao X."/>
            <person name="Li L."/>
            <person name="Tang Y."/>
            <person name="Lv G."/>
            <person name="Zhou Y."/>
            <person name="Sun X."/>
            <person name="Brodelius P.E."/>
            <person name="Rose J.K.C."/>
            <person name="Tang K."/>
        </authorList>
    </citation>
    <scope>NUCLEOTIDE SEQUENCE [LARGE SCALE GENOMIC DNA]</scope>
    <source>
        <strain evidence="6">cv. Huhao1</strain>
        <tissue evidence="5">Leaf</tissue>
    </source>
</reference>
<evidence type="ECO:0000256" key="2">
    <source>
        <dbReference type="ARBA" id="ARBA00022840"/>
    </source>
</evidence>
<dbReference type="InterPro" id="IPR021911">
    <property type="entry name" value="ATAD3_N"/>
</dbReference>